<dbReference type="InterPro" id="IPR001834">
    <property type="entry name" value="CBR-like"/>
</dbReference>
<evidence type="ECO:0000256" key="3">
    <source>
        <dbReference type="ARBA" id="ARBA00006105"/>
    </source>
</evidence>
<evidence type="ECO:0000313" key="18">
    <source>
        <dbReference type="Proteomes" id="UP001217754"/>
    </source>
</evidence>
<reference evidence="17" key="1">
    <citation type="submission" date="2023-03" db="EMBL/GenBank/DDBJ databases">
        <title>Mating type loci evolution in Malassezia.</title>
        <authorList>
            <person name="Coelho M.A."/>
        </authorList>
    </citation>
    <scope>NUCLEOTIDE SEQUENCE</scope>
    <source>
        <strain evidence="17">CBS 9431</strain>
    </source>
</reference>
<feature type="binding site" evidence="14">
    <location>
        <position position="215"/>
    </location>
    <ligand>
        <name>FAD</name>
        <dbReference type="ChEBI" id="CHEBI:57692"/>
    </ligand>
</feature>
<evidence type="ECO:0000256" key="8">
    <source>
        <dbReference type="ARBA" id="ARBA00022989"/>
    </source>
</evidence>
<evidence type="ECO:0000256" key="4">
    <source>
        <dbReference type="ARBA" id="ARBA00022630"/>
    </source>
</evidence>
<keyword evidence="18" id="KW-1185">Reference proteome</keyword>
<dbReference type="InterPro" id="IPR008333">
    <property type="entry name" value="Cbr1-like_FAD-bd_dom"/>
</dbReference>
<dbReference type="FunFam" id="3.40.50.80:FF:000009">
    <property type="entry name" value="NADH-cytochrome b5 reductase"/>
    <property type="match status" value="1"/>
</dbReference>
<dbReference type="Gene3D" id="2.40.30.10">
    <property type="entry name" value="Translation factors"/>
    <property type="match status" value="1"/>
</dbReference>
<feature type="binding site" evidence="14">
    <location>
        <position position="172"/>
    </location>
    <ligand>
        <name>FAD</name>
        <dbReference type="ChEBI" id="CHEBI:57692"/>
    </ligand>
</feature>
<dbReference type="InterPro" id="IPR001433">
    <property type="entry name" value="OxRdtase_FAD/NAD-bd"/>
</dbReference>
<dbReference type="CDD" id="cd06183">
    <property type="entry name" value="cyt_b5_reduct_like"/>
    <property type="match status" value="1"/>
</dbReference>
<dbReference type="FunFam" id="2.40.30.10:FF:000069">
    <property type="entry name" value="NADH-cytochrome b5 reductase"/>
    <property type="match status" value="1"/>
</dbReference>
<feature type="binding site" evidence="14">
    <location>
        <position position="164"/>
    </location>
    <ligand>
        <name>FAD</name>
        <dbReference type="ChEBI" id="CHEBI:57692"/>
    </ligand>
</feature>
<evidence type="ECO:0000256" key="10">
    <source>
        <dbReference type="ARBA" id="ARBA00023027"/>
    </source>
</evidence>
<dbReference type="InterPro" id="IPR017927">
    <property type="entry name" value="FAD-bd_FR_type"/>
</dbReference>
<dbReference type="GeneID" id="85225229"/>
<evidence type="ECO:0000256" key="7">
    <source>
        <dbReference type="ARBA" id="ARBA00022827"/>
    </source>
</evidence>
<comment type="similarity">
    <text evidence="3 15">Belongs to the flavoprotein pyridine nucleotide cytochrome reductase family.</text>
</comment>
<feature type="binding site" evidence="14">
    <location>
        <position position="149"/>
    </location>
    <ligand>
        <name>FAD</name>
        <dbReference type="ChEBI" id="CHEBI:57692"/>
    </ligand>
</feature>
<dbReference type="PANTHER" id="PTHR19370">
    <property type="entry name" value="NADH-CYTOCHROME B5 REDUCTASE"/>
    <property type="match status" value="1"/>
</dbReference>
<evidence type="ECO:0000256" key="5">
    <source>
        <dbReference type="ARBA" id="ARBA00022692"/>
    </source>
</evidence>
<dbReference type="RefSeq" id="XP_060121517.1">
    <property type="nucleotide sequence ID" value="XM_060265534.1"/>
</dbReference>
<feature type="binding site" evidence="14">
    <location>
        <position position="173"/>
    </location>
    <ligand>
        <name>FAD</name>
        <dbReference type="ChEBI" id="CHEBI:57692"/>
    </ligand>
</feature>
<dbReference type="InterPro" id="IPR001709">
    <property type="entry name" value="Flavoprot_Pyr_Nucl_cyt_Rdtase"/>
</dbReference>
<dbReference type="Pfam" id="PF00970">
    <property type="entry name" value="FAD_binding_6"/>
    <property type="match status" value="1"/>
</dbReference>
<evidence type="ECO:0000256" key="15">
    <source>
        <dbReference type="RuleBase" id="RU361226"/>
    </source>
</evidence>
<evidence type="ECO:0000259" key="16">
    <source>
        <dbReference type="PROSITE" id="PS51384"/>
    </source>
</evidence>
<evidence type="ECO:0000256" key="11">
    <source>
        <dbReference type="ARBA" id="ARBA00023128"/>
    </source>
</evidence>
<keyword evidence="9 15" id="KW-0560">Oxidoreductase</keyword>
<dbReference type="PROSITE" id="PS51384">
    <property type="entry name" value="FAD_FR"/>
    <property type="match status" value="1"/>
</dbReference>
<name>A0AAF0EXA6_9BASI</name>
<dbReference type="InterPro" id="IPR039261">
    <property type="entry name" value="FNR_nucleotide-bd"/>
</dbReference>
<comment type="catalytic activity">
    <reaction evidence="13 15">
        <text>2 Fe(III)-[cytochrome b5] + NADH = 2 Fe(II)-[cytochrome b5] + NAD(+) + H(+)</text>
        <dbReference type="Rhea" id="RHEA:46680"/>
        <dbReference type="Rhea" id="RHEA-COMP:10438"/>
        <dbReference type="Rhea" id="RHEA-COMP:10439"/>
        <dbReference type="ChEBI" id="CHEBI:15378"/>
        <dbReference type="ChEBI" id="CHEBI:29033"/>
        <dbReference type="ChEBI" id="CHEBI:29034"/>
        <dbReference type="ChEBI" id="CHEBI:57540"/>
        <dbReference type="ChEBI" id="CHEBI:57945"/>
        <dbReference type="EC" id="1.6.2.2"/>
    </reaction>
</comment>
<dbReference type="GO" id="GO:0090524">
    <property type="term" value="F:cytochrome-b5 reductase activity, acting on NADH"/>
    <property type="evidence" value="ECO:0007669"/>
    <property type="project" value="UniProtKB-EC"/>
</dbReference>
<evidence type="ECO:0000256" key="2">
    <source>
        <dbReference type="ARBA" id="ARBA00004572"/>
    </source>
</evidence>
<evidence type="ECO:0000313" key="17">
    <source>
        <dbReference type="EMBL" id="WFD38620.1"/>
    </source>
</evidence>
<dbReference type="SUPFAM" id="SSF52343">
    <property type="entry name" value="Ferredoxin reductase-like, C-terminal NADP-linked domain"/>
    <property type="match status" value="1"/>
</dbReference>
<dbReference type="PRINTS" id="PR00371">
    <property type="entry name" value="FPNCR"/>
</dbReference>
<dbReference type="AlphaFoldDB" id="A0AAF0EXA6"/>
<keyword evidence="8" id="KW-1133">Transmembrane helix</keyword>
<evidence type="ECO:0000256" key="13">
    <source>
        <dbReference type="ARBA" id="ARBA00047682"/>
    </source>
</evidence>
<feature type="binding site" evidence="14">
    <location>
        <position position="148"/>
    </location>
    <ligand>
        <name>FAD</name>
        <dbReference type="ChEBI" id="CHEBI:57692"/>
    </ligand>
</feature>
<comment type="cofactor">
    <cofactor evidence="1 14 15">
        <name>FAD</name>
        <dbReference type="ChEBI" id="CHEBI:57692"/>
    </cofactor>
</comment>
<keyword evidence="6" id="KW-1000">Mitochondrion outer membrane</keyword>
<dbReference type="Proteomes" id="UP001217754">
    <property type="component" value="Chromosome 2"/>
</dbReference>
<dbReference type="EC" id="1.6.2.2" evidence="15"/>
<feature type="binding site" evidence="14">
    <location>
        <position position="166"/>
    </location>
    <ligand>
        <name>FAD</name>
        <dbReference type="ChEBI" id="CHEBI:57692"/>
    </ligand>
</feature>
<keyword evidence="4 14" id="KW-0285">Flavoprotein</keyword>
<evidence type="ECO:0000256" key="9">
    <source>
        <dbReference type="ARBA" id="ARBA00023002"/>
    </source>
</evidence>
<evidence type="ECO:0000256" key="1">
    <source>
        <dbReference type="ARBA" id="ARBA00001974"/>
    </source>
</evidence>
<dbReference type="InterPro" id="IPR017938">
    <property type="entry name" value="Riboflavin_synthase-like_b-brl"/>
</dbReference>
<organism evidence="17 18">
    <name type="scientific">Malassezia japonica</name>
    <dbReference type="NCBI Taxonomy" id="223818"/>
    <lineage>
        <taxon>Eukaryota</taxon>
        <taxon>Fungi</taxon>
        <taxon>Dikarya</taxon>
        <taxon>Basidiomycota</taxon>
        <taxon>Ustilaginomycotina</taxon>
        <taxon>Malasseziomycetes</taxon>
        <taxon>Malasseziales</taxon>
        <taxon>Malasseziaceae</taxon>
        <taxon>Malassezia</taxon>
    </lineage>
</organism>
<keyword evidence="10 15" id="KW-0520">NAD</keyword>
<dbReference type="PANTHER" id="PTHR19370:SF171">
    <property type="entry name" value="NADH-CYTOCHROME B5 REDUCTASE 2"/>
    <property type="match status" value="1"/>
</dbReference>
<feature type="binding site" evidence="14">
    <location>
        <position position="147"/>
    </location>
    <ligand>
        <name>FAD</name>
        <dbReference type="ChEBI" id="CHEBI:57692"/>
    </ligand>
</feature>
<protein>
    <recommendedName>
        <fullName evidence="15">NADH-cytochrome b5 reductase</fullName>
        <ecNumber evidence="15">1.6.2.2</ecNumber>
    </recommendedName>
</protein>
<evidence type="ECO:0000256" key="6">
    <source>
        <dbReference type="ARBA" id="ARBA00022787"/>
    </source>
</evidence>
<dbReference type="Gene3D" id="3.40.50.80">
    <property type="entry name" value="Nucleotide-binding domain of ferredoxin-NADP reductase (FNR) module"/>
    <property type="match status" value="1"/>
</dbReference>
<keyword evidence="7 14" id="KW-0274">FAD</keyword>
<dbReference type="Pfam" id="PF00175">
    <property type="entry name" value="NAD_binding_1"/>
    <property type="match status" value="1"/>
</dbReference>
<proteinExistence type="inferred from homology"/>
<accession>A0AAF0EXA6</accession>
<gene>
    <name evidence="17" type="ORF">MJAP1_001580</name>
</gene>
<keyword evidence="5" id="KW-0812">Transmembrane</keyword>
<dbReference type="EMBL" id="CP119959">
    <property type="protein sequence ID" value="WFD38620.1"/>
    <property type="molecule type" value="Genomic_DNA"/>
</dbReference>
<feature type="domain" description="FAD-binding FR-type" evidence="16">
    <location>
        <begin position="90"/>
        <end position="198"/>
    </location>
</feature>
<keyword evidence="12" id="KW-0472">Membrane</keyword>
<dbReference type="PRINTS" id="PR00406">
    <property type="entry name" value="CYTB5RDTASE"/>
</dbReference>
<keyword evidence="11" id="KW-0496">Mitochondrion</keyword>
<dbReference type="GO" id="GO:0005741">
    <property type="term" value="C:mitochondrial outer membrane"/>
    <property type="evidence" value="ECO:0007669"/>
    <property type="project" value="UniProtKB-SubCell"/>
</dbReference>
<evidence type="ECO:0000256" key="12">
    <source>
        <dbReference type="ARBA" id="ARBA00023136"/>
    </source>
</evidence>
<sequence length="343" mass="37497">MLFRPTTTFATATRGAARSSLKQAVRPFSQARAYSTPTSSNKQSNLPLYLSLGGIAGIGAWYAMGGLDGNLKAKISELNADDGGAALSSEEFRELKLKEVRPYNHDSALYVFELPDNKKSGVFTASCIVIRGAGDEPKDDNDKPIIRPYTPVSSPETQGEMDLLIKHYPNGKMTQHLKTLKPGDSIRVKGPNPKYKYQANEFQEVGLIAGGSGVTPMWQLIDAIISNPSDKTKVTLLFGNKQEEDILLREKFDQISKDPRFKIVNFLDSPPKGWKEEEGYISADSVKKYLPSPDLGDKTKIFVCGPPGQIKAISGPKKSFTDQGPLVGALADAGFKAEQVYKF</sequence>
<comment type="subcellular location">
    <subcellularLocation>
        <location evidence="2">Mitochondrion outer membrane</location>
        <topology evidence="2">Single-pass membrane protein</topology>
    </subcellularLocation>
</comment>
<evidence type="ECO:0000256" key="14">
    <source>
        <dbReference type="PIRSR" id="PIRSR601834-1"/>
    </source>
</evidence>
<dbReference type="SUPFAM" id="SSF63380">
    <property type="entry name" value="Riboflavin synthase domain-like"/>
    <property type="match status" value="1"/>
</dbReference>